<evidence type="ECO:0000313" key="4">
    <source>
        <dbReference type="Proteomes" id="UP001208935"/>
    </source>
</evidence>
<dbReference type="Proteomes" id="UP001208935">
    <property type="component" value="Unassembled WGS sequence"/>
</dbReference>
<name>A0ABT3KZ47_9BURK</name>
<feature type="chain" id="PRO_5047451407" description="Lipoprotein" evidence="2">
    <location>
        <begin position="20"/>
        <end position="378"/>
    </location>
</feature>
<dbReference type="PROSITE" id="PS51257">
    <property type="entry name" value="PROKAR_LIPOPROTEIN"/>
    <property type="match status" value="1"/>
</dbReference>
<sequence length="378" mass="41459">MARHIRFLFWLLACGLSLAACNGGGDAQEPGAVARDAMHGDLFIAPAGALCARRERDGNCVQPTSSSTDELALHKAMTNPDPDAPMINFDSPGHLIDGSLTKDSLGNPAMINPSYGLVWRHIQAGRNRFVVDGRRYGNAKRHPSAAMIDYTGEHGGGINLTFNLEMGQNQAWFFSFAEHGLVSHRGTANWSTSLGLLTDQTDAPTTRKVTYVGTYHSISGTAERLDENGSTDFLYTHVTYEAELDLHTGSLSGVRIDYTNPETQRHTRLKLPDLTFKHSRLEGISRTQRFDIEIDGPAEIDSPADERPGAPRPDTPRIRHDFTIETLEGDIVGKQAALINLWGTGPKGIVRVVLVRKDLFELMGKNPVIHYPLTPAKP</sequence>
<feature type="compositionally biased region" description="Basic and acidic residues" evidence="1">
    <location>
        <begin position="304"/>
        <end position="318"/>
    </location>
</feature>
<protein>
    <recommendedName>
        <fullName evidence="5">Lipoprotein</fullName>
    </recommendedName>
</protein>
<keyword evidence="2" id="KW-0732">Signal</keyword>
<evidence type="ECO:0008006" key="5">
    <source>
        <dbReference type="Google" id="ProtNLM"/>
    </source>
</evidence>
<evidence type="ECO:0000313" key="3">
    <source>
        <dbReference type="EMBL" id="MCW5323075.1"/>
    </source>
</evidence>
<keyword evidence="4" id="KW-1185">Reference proteome</keyword>
<gene>
    <name evidence="3" type="ORF">D5039_18595</name>
</gene>
<feature type="region of interest" description="Disordered" evidence="1">
    <location>
        <begin position="296"/>
        <end position="318"/>
    </location>
</feature>
<comment type="caution">
    <text evidence="3">The sequence shown here is derived from an EMBL/GenBank/DDBJ whole genome shotgun (WGS) entry which is preliminary data.</text>
</comment>
<evidence type="ECO:0000256" key="1">
    <source>
        <dbReference type="SAM" id="MobiDB-lite"/>
    </source>
</evidence>
<evidence type="ECO:0000256" key="2">
    <source>
        <dbReference type="SAM" id="SignalP"/>
    </source>
</evidence>
<organism evidence="3 4">
    <name type="scientific">Verminephrobacter aporrectodeae subsp. tuberculatae</name>
    <dbReference type="NCBI Taxonomy" id="1110392"/>
    <lineage>
        <taxon>Bacteria</taxon>
        <taxon>Pseudomonadati</taxon>
        <taxon>Pseudomonadota</taxon>
        <taxon>Betaproteobacteria</taxon>
        <taxon>Burkholderiales</taxon>
        <taxon>Comamonadaceae</taxon>
        <taxon>Verminephrobacter</taxon>
    </lineage>
</organism>
<dbReference type="EMBL" id="QZCW01000003">
    <property type="protein sequence ID" value="MCW5323075.1"/>
    <property type="molecule type" value="Genomic_DNA"/>
</dbReference>
<feature type="signal peptide" evidence="2">
    <location>
        <begin position="1"/>
        <end position="19"/>
    </location>
</feature>
<proteinExistence type="predicted"/>
<accession>A0ABT3KZ47</accession>
<reference evidence="4" key="1">
    <citation type="submission" date="2023-07" db="EMBL/GenBank/DDBJ databases">
        <title>Verminephrobacter genomes.</title>
        <authorList>
            <person name="Lund M.B."/>
        </authorList>
    </citation>
    <scope>NUCLEOTIDE SEQUENCE [LARGE SCALE GENOMIC DNA]</scope>
    <source>
        <strain evidence="4">AtM5-05</strain>
    </source>
</reference>